<protein>
    <submittedName>
        <fullName evidence="1">Uncharacterized protein</fullName>
    </submittedName>
</protein>
<organism evidence="1 2">
    <name type="scientific">Morchella conica CCBAS932</name>
    <dbReference type="NCBI Taxonomy" id="1392247"/>
    <lineage>
        <taxon>Eukaryota</taxon>
        <taxon>Fungi</taxon>
        <taxon>Dikarya</taxon>
        <taxon>Ascomycota</taxon>
        <taxon>Pezizomycotina</taxon>
        <taxon>Pezizomycetes</taxon>
        <taxon>Pezizales</taxon>
        <taxon>Morchellaceae</taxon>
        <taxon>Morchella</taxon>
    </lineage>
</organism>
<evidence type="ECO:0000313" key="2">
    <source>
        <dbReference type="Proteomes" id="UP000277580"/>
    </source>
</evidence>
<dbReference type="Proteomes" id="UP000277580">
    <property type="component" value="Unassembled WGS sequence"/>
</dbReference>
<dbReference type="EMBL" id="ML119177">
    <property type="protein sequence ID" value="RPB07666.1"/>
    <property type="molecule type" value="Genomic_DNA"/>
</dbReference>
<accession>A0A3N4KAZ6</accession>
<sequence length="75" mass="7830">MGYSSRDNRLSRKAAHHLPVLLYILANQGAPGSNIFGGVTATRERQSVVTVTLRCLTFATSDGGVSAAGPASRQA</sequence>
<reference evidence="1 2" key="1">
    <citation type="journal article" date="2018" name="Nat. Ecol. Evol.">
        <title>Pezizomycetes genomes reveal the molecular basis of ectomycorrhizal truffle lifestyle.</title>
        <authorList>
            <person name="Murat C."/>
            <person name="Payen T."/>
            <person name="Noel B."/>
            <person name="Kuo A."/>
            <person name="Morin E."/>
            <person name="Chen J."/>
            <person name="Kohler A."/>
            <person name="Krizsan K."/>
            <person name="Balestrini R."/>
            <person name="Da Silva C."/>
            <person name="Montanini B."/>
            <person name="Hainaut M."/>
            <person name="Levati E."/>
            <person name="Barry K.W."/>
            <person name="Belfiori B."/>
            <person name="Cichocki N."/>
            <person name="Clum A."/>
            <person name="Dockter R.B."/>
            <person name="Fauchery L."/>
            <person name="Guy J."/>
            <person name="Iotti M."/>
            <person name="Le Tacon F."/>
            <person name="Lindquist E.A."/>
            <person name="Lipzen A."/>
            <person name="Malagnac F."/>
            <person name="Mello A."/>
            <person name="Molinier V."/>
            <person name="Miyauchi S."/>
            <person name="Poulain J."/>
            <person name="Riccioni C."/>
            <person name="Rubini A."/>
            <person name="Sitrit Y."/>
            <person name="Splivallo R."/>
            <person name="Traeger S."/>
            <person name="Wang M."/>
            <person name="Zifcakova L."/>
            <person name="Wipf D."/>
            <person name="Zambonelli A."/>
            <person name="Paolocci F."/>
            <person name="Nowrousian M."/>
            <person name="Ottonello S."/>
            <person name="Baldrian P."/>
            <person name="Spatafora J.W."/>
            <person name="Henrissat B."/>
            <person name="Nagy L.G."/>
            <person name="Aury J.M."/>
            <person name="Wincker P."/>
            <person name="Grigoriev I.V."/>
            <person name="Bonfante P."/>
            <person name="Martin F.M."/>
        </authorList>
    </citation>
    <scope>NUCLEOTIDE SEQUENCE [LARGE SCALE GENOMIC DNA]</scope>
    <source>
        <strain evidence="1 2">CCBAS932</strain>
    </source>
</reference>
<evidence type="ECO:0000313" key="1">
    <source>
        <dbReference type="EMBL" id="RPB07666.1"/>
    </source>
</evidence>
<name>A0A3N4KAZ6_9PEZI</name>
<dbReference type="AlphaFoldDB" id="A0A3N4KAZ6"/>
<gene>
    <name evidence="1" type="ORF">P167DRAFT_539925</name>
</gene>
<keyword evidence="2" id="KW-1185">Reference proteome</keyword>
<proteinExistence type="predicted"/>
<dbReference type="InParanoid" id="A0A3N4KAZ6"/>